<dbReference type="Pfam" id="PF00440">
    <property type="entry name" value="TetR_N"/>
    <property type="match status" value="1"/>
</dbReference>
<reference evidence="5 6" key="1">
    <citation type="submission" date="2023-10" db="EMBL/GenBank/DDBJ databases">
        <title>Virgibacillus halophilus 5B73C genome.</title>
        <authorList>
            <person name="Miliotis G."/>
            <person name="Sengupta P."/>
            <person name="Hameed A."/>
            <person name="Chuvochina M."/>
            <person name="Mcdonagh F."/>
            <person name="Simpson A.C."/>
            <person name="Singh N.K."/>
            <person name="Rekha P.D."/>
            <person name="Raman K."/>
            <person name="Hugenholtz P."/>
            <person name="Venkateswaran K."/>
        </authorList>
    </citation>
    <scope>NUCLEOTIDE SEQUENCE [LARGE SCALE GENOMIC DNA]</scope>
    <source>
        <strain evidence="5 6">5B73C</strain>
    </source>
</reference>
<evidence type="ECO:0000256" key="2">
    <source>
        <dbReference type="ARBA" id="ARBA00023125"/>
    </source>
</evidence>
<keyword evidence="1" id="KW-0678">Repressor</keyword>
<dbReference type="Gene3D" id="1.10.357.10">
    <property type="entry name" value="Tetracycline Repressor, domain 2"/>
    <property type="match status" value="1"/>
</dbReference>
<dbReference type="PROSITE" id="PS50977">
    <property type="entry name" value="HTH_TETR_2"/>
    <property type="match status" value="1"/>
</dbReference>
<evidence type="ECO:0000259" key="4">
    <source>
        <dbReference type="PROSITE" id="PS50977"/>
    </source>
</evidence>
<keyword evidence="2 3" id="KW-0238">DNA-binding</keyword>
<dbReference type="PANTHER" id="PTHR43479">
    <property type="entry name" value="ACREF/ENVCD OPERON REPRESSOR-RELATED"/>
    <property type="match status" value="1"/>
</dbReference>
<dbReference type="PANTHER" id="PTHR43479:SF8">
    <property type="entry name" value="TRANSCRIPTIONAL REGULATOR, TETR FAMILY"/>
    <property type="match status" value="1"/>
</dbReference>
<dbReference type="Proteomes" id="UP001281447">
    <property type="component" value="Unassembled WGS sequence"/>
</dbReference>
<feature type="DNA-binding region" description="H-T-H motif" evidence="3">
    <location>
        <begin position="24"/>
        <end position="43"/>
    </location>
</feature>
<evidence type="ECO:0000256" key="1">
    <source>
        <dbReference type="ARBA" id="ARBA00022491"/>
    </source>
</evidence>
<proteinExistence type="predicted"/>
<evidence type="ECO:0000313" key="5">
    <source>
        <dbReference type="EMBL" id="MDY0394362.1"/>
    </source>
</evidence>
<dbReference type="SUPFAM" id="SSF48498">
    <property type="entry name" value="Tetracyclin repressor-like, C-terminal domain"/>
    <property type="match status" value="1"/>
</dbReference>
<organism evidence="5 6">
    <name type="scientific">Tigheibacillus halophilus</name>
    <dbReference type="NCBI Taxonomy" id="361280"/>
    <lineage>
        <taxon>Bacteria</taxon>
        <taxon>Bacillati</taxon>
        <taxon>Bacillota</taxon>
        <taxon>Bacilli</taxon>
        <taxon>Bacillales</taxon>
        <taxon>Bacillaceae</taxon>
        <taxon>Tigheibacillus</taxon>
    </lineage>
</organism>
<dbReference type="InterPro" id="IPR001647">
    <property type="entry name" value="HTH_TetR"/>
</dbReference>
<comment type="caution">
    <text evidence="5">The sequence shown here is derived from an EMBL/GenBank/DDBJ whole genome shotgun (WGS) entry which is preliminary data.</text>
</comment>
<dbReference type="InterPro" id="IPR009057">
    <property type="entry name" value="Homeodomain-like_sf"/>
</dbReference>
<protein>
    <submittedName>
        <fullName evidence="5">TetR family transcriptional regulator</fullName>
    </submittedName>
</protein>
<dbReference type="EMBL" id="JAWDIP010000003">
    <property type="protein sequence ID" value="MDY0394362.1"/>
    <property type="molecule type" value="Genomic_DNA"/>
</dbReference>
<dbReference type="InterPro" id="IPR036271">
    <property type="entry name" value="Tet_transcr_reg_TetR-rel_C_sf"/>
</dbReference>
<evidence type="ECO:0000313" key="6">
    <source>
        <dbReference type="Proteomes" id="UP001281447"/>
    </source>
</evidence>
<keyword evidence="6" id="KW-1185">Reference proteome</keyword>
<accession>A0ABU5C4V7</accession>
<sequence>MTKKYQIASAAVKVFQEKGIENTKVSDIVKEAGVAQGTFYLYYPSKLSVMPVIAEEMVMKMLGEIERQVPGKATFAEQLEQVVNIVFKLTSEYRDVFALVYAGLASTKYLQSWETIYAPYYDWMSEFLSKAKASGNISELIHPEQSAVLLIGLIESAAEQLYLYSHAGDQAAELKKKEVTEFAARALGMGSCK</sequence>
<feature type="domain" description="HTH tetR-type" evidence="4">
    <location>
        <begin position="1"/>
        <end position="61"/>
    </location>
</feature>
<dbReference type="RefSeq" id="WP_390354853.1">
    <property type="nucleotide sequence ID" value="NZ_JBHUIZ010000006.1"/>
</dbReference>
<dbReference type="InterPro" id="IPR050624">
    <property type="entry name" value="HTH-type_Tx_Regulator"/>
</dbReference>
<gene>
    <name evidence="5" type="ORF">RWE15_07695</name>
</gene>
<dbReference type="InterPro" id="IPR041603">
    <property type="entry name" value="YvdT_C"/>
</dbReference>
<name>A0ABU5C4V7_9BACI</name>
<dbReference type="PRINTS" id="PR00455">
    <property type="entry name" value="HTHTETR"/>
</dbReference>
<evidence type="ECO:0000256" key="3">
    <source>
        <dbReference type="PROSITE-ProRule" id="PRU00335"/>
    </source>
</evidence>
<dbReference type="Pfam" id="PF17934">
    <property type="entry name" value="TetR_C_26"/>
    <property type="match status" value="1"/>
</dbReference>
<dbReference type="SUPFAM" id="SSF46689">
    <property type="entry name" value="Homeodomain-like"/>
    <property type="match status" value="1"/>
</dbReference>